<evidence type="ECO:0000313" key="2">
    <source>
        <dbReference type="EMBL" id="RKI89658.1"/>
    </source>
</evidence>
<accession>A0A3A9AEF9</accession>
<evidence type="ECO:0000313" key="3">
    <source>
        <dbReference type="Proteomes" id="UP000280696"/>
    </source>
</evidence>
<dbReference type="Proteomes" id="UP000280696">
    <property type="component" value="Unassembled WGS sequence"/>
</dbReference>
<sequence>MCCRNCVNPVRCSTFFYFREQRAKRTCLHVHLATAARVKYPAACCCAFVSLSLGKDKPRDAGRSMGNAILLIVAFSLALCAVYLM</sequence>
<keyword evidence="1" id="KW-1133">Transmembrane helix</keyword>
<organism evidence="2 3">
    <name type="scientific">Parablautia intestinalis</name>
    <dbReference type="NCBI Taxonomy" id="2320100"/>
    <lineage>
        <taxon>Bacteria</taxon>
        <taxon>Bacillati</taxon>
        <taxon>Bacillota</taxon>
        <taxon>Clostridia</taxon>
        <taxon>Lachnospirales</taxon>
        <taxon>Lachnospiraceae</taxon>
        <taxon>Parablautia</taxon>
    </lineage>
</organism>
<gene>
    <name evidence="2" type="ORF">D7V94_16950</name>
</gene>
<feature type="transmembrane region" description="Helical" evidence="1">
    <location>
        <begin position="65"/>
        <end position="84"/>
    </location>
</feature>
<keyword evidence="3" id="KW-1185">Reference proteome</keyword>
<dbReference type="OrthoDB" id="10002643at2"/>
<proteinExistence type="predicted"/>
<reference evidence="2 3" key="1">
    <citation type="submission" date="2018-09" db="EMBL/GenBank/DDBJ databases">
        <title>Murine metabolic-syndrome-specific gut microbial biobank.</title>
        <authorList>
            <person name="Liu C."/>
        </authorList>
    </citation>
    <scope>NUCLEOTIDE SEQUENCE [LARGE SCALE GENOMIC DNA]</scope>
    <source>
        <strain evidence="2 3">0.1xD8-82</strain>
    </source>
</reference>
<protein>
    <submittedName>
        <fullName evidence="2">Uncharacterized protein</fullName>
    </submittedName>
</protein>
<keyword evidence="1" id="KW-0812">Transmembrane</keyword>
<dbReference type="AlphaFoldDB" id="A0A3A9AEF9"/>
<dbReference type="EMBL" id="RAYQ01000020">
    <property type="protein sequence ID" value="RKI89658.1"/>
    <property type="molecule type" value="Genomic_DNA"/>
</dbReference>
<keyword evidence="1" id="KW-0472">Membrane</keyword>
<name>A0A3A9AEF9_9FIRM</name>
<comment type="caution">
    <text evidence="2">The sequence shown here is derived from an EMBL/GenBank/DDBJ whole genome shotgun (WGS) entry which is preliminary data.</text>
</comment>
<evidence type="ECO:0000256" key="1">
    <source>
        <dbReference type="SAM" id="Phobius"/>
    </source>
</evidence>